<keyword evidence="5" id="KW-1185">Reference proteome</keyword>
<feature type="domain" description="HTH cro/C1-type" evidence="3">
    <location>
        <begin position="7"/>
        <end position="61"/>
    </location>
</feature>
<dbReference type="Pfam" id="PF01381">
    <property type="entry name" value="HTH_3"/>
    <property type="match status" value="1"/>
</dbReference>
<dbReference type="AlphaFoldDB" id="A0A7X2NUD1"/>
<evidence type="ECO:0000256" key="1">
    <source>
        <dbReference type="ARBA" id="ARBA00023125"/>
    </source>
</evidence>
<evidence type="ECO:0000313" key="4">
    <source>
        <dbReference type="EMBL" id="MSS59303.1"/>
    </source>
</evidence>
<keyword evidence="2" id="KW-0472">Membrane</keyword>
<dbReference type="InterPro" id="IPR001387">
    <property type="entry name" value="Cro/C1-type_HTH"/>
</dbReference>
<dbReference type="RefSeq" id="WP_154505524.1">
    <property type="nucleotide sequence ID" value="NZ_JAQXPC010000042.1"/>
</dbReference>
<dbReference type="EMBL" id="VUMN01000027">
    <property type="protein sequence ID" value="MSS59303.1"/>
    <property type="molecule type" value="Genomic_DNA"/>
</dbReference>
<dbReference type="PANTHER" id="PTHR46558:SF4">
    <property type="entry name" value="DNA-BIDING PHAGE PROTEIN"/>
    <property type="match status" value="1"/>
</dbReference>
<protein>
    <submittedName>
        <fullName evidence="4">Helix-turn-helix domain-containing protein</fullName>
    </submittedName>
</protein>
<dbReference type="CDD" id="cd00093">
    <property type="entry name" value="HTH_XRE"/>
    <property type="match status" value="1"/>
</dbReference>
<keyword evidence="1" id="KW-0238">DNA-binding</keyword>
<sequence>MEFSEQIREIRKENHLTQEEMAARLHVTRQAISNWENGKNLPDIEMLMEISRTFQVSLDRLIFGGEETMNDMAEKLIDDGSEGKRAKRNMAASLSGAILVIAGVLLFLIKGASVEYVDEAGILHENFWMIGIGWLLIFAGIITLAVNLVLNLRSRKKTH</sequence>
<dbReference type="PANTHER" id="PTHR46558">
    <property type="entry name" value="TRACRIPTIONAL REGULATORY PROTEIN-RELATED-RELATED"/>
    <property type="match status" value="1"/>
</dbReference>
<name>A0A7X2NUD1_9FIRM</name>
<proteinExistence type="predicted"/>
<keyword evidence="2" id="KW-0812">Transmembrane</keyword>
<dbReference type="SMART" id="SM00530">
    <property type="entry name" value="HTH_XRE"/>
    <property type="match status" value="1"/>
</dbReference>
<dbReference type="PROSITE" id="PS50943">
    <property type="entry name" value="HTH_CROC1"/>
    <property type="match status" value="1"/>
</dbReference>
<dbReference type="Gene3D" id="1.10.260.40">
    <property type="entry name" value="lambda repressor-like DNA-binding domains"/>
    <property type="match status" value="1"/>
</dbReference>
<evidence type="ECO:0000313" key="5">
    <source>
        <dbReference type="Proteomes" id="UP000461880"/>
    </source>
</evidence>
<feature type="transmembrane region" description="Helical" evidence="2">
    <location>
        <begin position="129"/>
        <end position="150"/>
    </location>
</feature>
<dbReference type="SUPFAM" id="SSF47413">
    <property type="entry name" value="lambda repressor-like DNA-binding domains"/>
    <property type="match status" value="1"/>
</dbReference>
<dbReference type="Pfam" id="PF13127">
    <property type="entry name" value="DUF3955"/>
    <property type="match status" value="1"/>
</dbReference>
<keyword evidence="2" id="KW-1133">Transmembrane helix</keyword>
<dbReference type="InterPro" id="IPR025016">
    <property type="entry name" value="DUF3955"/>
</dbReference>
<evidence type="ECO:0000259" key="3">
    <source>
        <dbReference type="PROSITE" id="PS50943"/>
    </source>
</evidence>
<evidence type="ECO:0000256" key="2">
    <source>
        <dbReference type="SAM" id="Phobius"/>
    </source>
</evidence>
<feature type="transmembrane region" description="Helical" evidence="2">
    <location>
        <begin position="91"/>
        <end position="109"/>
    </location>
</feature>
<dbReference type="GO" id="GO:0003677">
    <property type="term" value="F:DNA binding"/>
    <property type="evidence" value="ECO:0007669"/>
    <property type="project" value="UniProtKB-KW"/>
</dbReference>
<gene>
    <name evidence="4" type="ORF">FYJ51_10405</name>
</gene>
<organism evidence="4 5">
    <name type="scientific">Stecheria intestinalis</name>
    <dbReference type="NCBI Taxonomy" id="2606630"/>
    <lineage>
        <taxon>Bacteria</taxon>
        <taxon>Bacillati</taxon>
        <taxon>Bacillota</taxon>
        <taxon>Erysipelotrichia</taxon>
        <taxon>Erysipelotrichales</taxon>
        <taxon>Erysipelotrichaceae</taxon>
        <taxon>Stecheria</taxon>
    </lineage>
</organism>
<dbReference type="InterPro" id="IPR010982">
    <property type="entry name" value="Lambda_DNA-bd_dom_sf"/>
</dbReference>
<accession>A0A7X2NUD1</accession>
<comment type="caution">
    <text evidence="4">The sequence shown here is derived from an EMBL/GenBank/DDBJ whole genome shotgun (WGS) entry which is preliminary data.</text>
</comment>
<reference evidence="4 5" key="1">
    <citation type="submission" date="2019-08" db="EMBL/GenBank/DDBJ databases">
        <title>In-depth cultivation of the pig gut microbiome towards novel bacterial diversity and tailored functional studies.</title>
        <authorList>
            <person name="Wylensek D."/>
            <person name="Hitch T.C.A."/>
            <person name="Clavel T."/>
        </authorList>
    </citation>
    <scope>NUCLEOTIDE SEQUENCE [LARGE SCALE GENOMIC DNA]</scope>
    <source>
        <strain evidence="4 5">Oil+RF-744-GAM-WT-6</strain>
    </source>
</reference>
<dbReference type="Proteomes" id="UP000461880">
    <property type="component" value="Unassembled WGS sequence"/>
</dbReference>